<dbReference type="RefSeq" id="XP_016583035.1">
    <property type="nucleotide sequence ID" value="XM_016732354.1"/>
</dbReference>
<evidence type="ECO:0000256" key="1">
    <source>
        <dbReference type="SAM" id="MobiDB-lite"/>
    </source>
</evidence>
<organism evidence="2 3">
    <name type="scientific">Sporothrix schenckii 1099-18</name>
    <dbReference type="NCBI Taxonomy" id="1397361"/>
    <lineage>
        <taxon>Eukaryota</taxon>
        <taxon>Fungi</taxon>
        <taxon>Dikarya</taxon>
        <taxon>Ascomycota</taxon>
        <taxon>Pezizomycotina</taxon>
        <taxon>Sordariomycetes</taxon>
        <taxon>Sordariomycetidae</taxon>
        <taxon>Ophiostomatales</taxon>
        <taxon>Ophiostomataceae</taxon>
        <taxon>Sporothrix</taxon>
    </lineage>
</organism>
<protein>
    <submittedName>
        <fullName evidence="2">Uncharacterized protein</fullName>
    </submittedName>
</protein>
<gene>
    <name evidence="2" type="ORF">SPSK_05612</name>
</gene>
<comment type="caution">
    <text evidence="2">The sequence shown here is derived from an EMBL/GenBank/DDBJ whole genome shotgun (WGS) entry which is preliminary data.</text>
</comment>
<name>A0A0F2LU16_SPOSC</name>
<dbReference type="VEuPathDB" id="FungiDB:SPSK_05612"/>
<feature type="region of interest" description="Disordered" evidence="1">
    <location>
        <begin position="115"/>
        <end position="152"/>
    </location>
</feature>
<reference evidence="2 3" key="1">
    <citation type="journal article" date="2014" name="BMC Genomics">
        <title>Comparative genomics of the major fungal agents of human and animal Sporotrichosis: Sporothrix schenckii and Sporothrix brasiliensis.</title>
        <authorList>
            <person name="Teixeira M.M."/>
            <person name="de Almeida L.G."/>
            <person name="Kubitschek-Barreira P."/>
            <person name="Alves F.L."/>
            <person name="Kioshima E.S."/>
            <person name="Abadio A.K."/>
            <person name="Fernandes L."/>
            <person name="Derengowski L.S."/>
            <person name="Ferreira K.S."/>
            <person name="Souza R.C."/>
            <person name="Ruiz J.C."/>
            <person name="de Andrade N.C."/>
            <person name="Paes H.C."/>
            <person name="Nicola A.M."/>
            <person name="Albuquerque P."/>
            <person name="Gerber A.L."/>
            <person name="Martins V.P."/>
            <person name="Peconick L.D."/>
            <person name="Neto A.V."/>
            <person name="Chaucanez C.B."/>
            <person name="Silva P.A."/>
            <person name="Cunha O.L."/>
            <person name="de Oliveira F.F."/>
            <person name="dos Santos T.C."/>
            <person name="Barros A.L."/>
            <person name="Soares M.A."/>
            <person name="de Oliveira L.M."/>
            <person name="Marini M.M."/>
            <person name="Villalobos-Duno H."/>
            <person name="Cunha M.M."/>
            <person name="de Hoog S."/>
            <person name="da Silveira J.F."/>
            <person name="Henrissat B."/>
            <person name="Nino-Vega G.A."/>
            <person name="Cisalpino P.S."/>
            <person name="Mora-Montes H.M."/>
            <person name="Almeida S.R."/>
            <person name="Stajich J.E."/>
            <person name="Lopes-Bezerra L.M."/>
            <person name="Vasconcelos A.T."/>
            <person name="Felipe M.S."/>
        </authorList>
    </citation>
    <scope>NUCLEOTIDE SEQUENCE [LARGE SCALE GENOMIC DNA]</scope>
    <source>
        <strain evidence="2 3">1099-18</strain>
    </source>
</reference>
<reference evidence="2 3" key="2">
    <citation type="journal article" date="2015" name="Eukaryot. Cell">
        <title>Asexual propagation of a virulent clone complex in a human and feline outbreak of sporotrichosis.</title>
        <authorList>
            <person name="Teixeira Mde M."/>
            <person name="Rodrigues A.M."/>
            <person name="Tsui C.K."/>
            <person name="de Almeida L.G."/>
            <person name="Van Diepeningen A.D."/>
            <person name="van den Ende B.G."/>
            <person name="Fernandes G.F."/>
            <person name="Kano R."/>
            <person name="Hamelin R.C."/>
            <person name="Lopes-Bezerra L.M."/>
            <person name="Vasconcelos A.T."/>
            <person name="de Hoog S."/>
            <person name="de Camargo Z.P."/>
            <person name="Felipe M.S."/>
        </authorList>
    </citation>
    <scope>NUCLEOTIDE SEQUENCE [LARGE SCALE GENOMIC DNA]</scope>
    <source>
        <strain evidence="2 3">1099-18</strain>
    </source>
</reference>
<dbReference type="KEGG" id="ssck:SPSK_05612"/>
<feature type="compositionally biased region" description="Basic and acidic residues" evidence="1">
    <location>
        <begin position="121"/>
        <end position="136"/>
    </location>
</feature>
<accession>A0A0F2LU16</accession>
<dbReference type="Proteomes" id="UP000033710">
    <property type="component" value="Unassembled WGS sequence"/>
</dbReference>
<evidence type="ECO:0000313" key="2">
    <source>
        <dbReference type="EMBL" id="KJR80359.1"/>
    </source>
</evidence>
<feature type="compositionally biased region" description="Polar residues" evidence="1">
    <location>
        <begin position="11"/>
        <end position="20"/>
    </location>
</feature>
<dbReference type="EMBL" id="AXCR01000012">
    <property type="protein sequence ID" value="KJR80359.1"/>
    <property type="molecule type" value="Genomic_DNA"/>
</dbReference>
<dbReference type="GeneID" id="27667631"/>
<dbReference type="AlphaFoldDB" id="A0A0F2LU16"/>
<feature type="compositionally biased region" description="Basic residues" evidence="1">
    <location>
        <begin position="1"/>
        <end position="10"/>
    </location>
</feature>
<proteinExistence type="predicted"/>
<feature type="region of interest" description="Disordered" evidence="1">
    <location>
        <begin position="1"/>
        <end position="25"/>
    </location>
</feature>
<sequence length="152" mass="17216">MQQPKRKNARKQNSQTSQKPLCNAASHKGEATSDFVFLPVVAQRATAADYGLQITDYGRSDKHDSQRKHPLLQQHHIAAPYPISRPDYTVLLAAHPLFLHCRLPPVASATNAALNNKRRAHQQDVDDRVCETDPSHRTTSHHNPRTYINEER</sequence>
<evidence type="ECO:0000313" key="3">
    <source>
        <dbReference type="Proteomes" id="UP000033710"/>
    </source>
</evidence>